<name>A0A7G9L5A1_9SPHN</name>
<dbReference type="InterPro" id="IPR014982">
    <property type="entry name" value="GSCFA"/>
</dbReference>
<proteinExistence type="predicted"/>
<sequence length="356" mass="40434">MDVRTQTQPPPHPYTGLDSRQFWRTAVERVPRSQIAQLASPKNKIGPNDVVGTAGSCFAQHIARNLKARGFPFLDVEPAPELLRADRHGAFGFGMFSARYGNIYTAAQLRQLVERAFDRFKPTEAAWRRDDRYFDPFRPNIEPNGFASEEEMLDQQAAHLQKVRRLINKIDVFVFTLGLTEGWRAKADGSVFPIAPGVQGIGHYDPDKYDFVNFDYNAVRRDLAWTFDFMRQKRPGLRFLLTVSPVPLAATYDQQHVITATTYSKAVLRAVAGDLSSTLDHVDYFPSYELITAPVFEGRAYEENWRDVRPEAVSRVMEHFFGSFVSGMPKRRPDAVQTQTQDDVVCEEAVLASYAE</sequence>
<dbReference type="Proteomes" id="UP000515861">
    <property type="component" value="Chromosome"/>
</dbReference>
<evidence type="ECO:0000313" key="2">
    <source>
        <dbReference type="EMBL" id="QNM83800.1"/>
    </source>
</evidence>
<dbReference type="EMBL" id="CP060697">
    <property type="protein sequence ID" value="QNM83800.1"/>
    <property type="molecule type" value="Genomic_DNA"/>
</dbReference>
<accession>A0A7G9L5A1</accession>
<evidence type="ECO:0000313" key="3">
    <source>
        <dbReference type="Proteomes" id="UP000515861"/>
    </source>
</evidence>
<dbReference type="AlphaFoldDB" id="A0A7G9L5A1"/>
<organism evidence="2 3">
    <name type="scientific">Sphingomonas sabuli</name>
    <dbReference type="NCBI Taxonomy" id="2764186"/>
    <lineage>
        <taxon>Bacteria</taxon>
        <taxon>Pseudomonadati</taxon>
        <taxon>Pseudomonadota</taxon>
        <taxon>Alphaproteobacteria</taxon>
        <taxon>Sphingomonadales</taxon>
        <taxon>Sphingomonadaceae</taxon>
        <taxon>Sphingomonas</taxon>
    </lineage>
</organism>
<evidence type="ECO:0000259" key="1">
    <source>
        <dbReference type="Pfam" id="PF08885"/>
    </source>
</evidence>
<keyword evidence="3" id="KW-1185">Reference proteome</keyword>
<reference evidence="2 3" key="1">
    <citation type="submission" date="2020-08" db="EMBL/GenBank/DDBJ databases">
        <title>Sphingomonas sp. sand1-3 16S ribosomal RNA gene Genome sequencing and assembly.</title>
        <authorList>
            <person name="Kang M."/>
        </authorList>
    </citation>
    <scope>NUCLEOTIDE SEQUENCE [LARGE SCALE GENOMIC DNA]</scope>
    <source>
        <strain evidence="3">sand1-3</strain>
    </source>
</reference>
<gene>
    <name evidence="2" type="ORF">H8M03_05625</name>
</gene>
<feature type="domain" description="GSCFA" evidence="1">
    <location>
        <begin position="52"/>
        <end position="320"/>
    </location>
</feature>
<dbReference type="Pfam" id="PF08885">
    <property type="entry name" value="GSCFA"/>
    <property type="match status" value="1"/>
</dbReference>
<dbReference type="KEGG" id="ssau:H8M03_05625"/>
<protein>
    <submittedName>
        <fullName evidence="2">GSCFA domain-containing protein</fullName>
    </submittedName>
</protein>
<dbReference type="RefSeq" id="WP_187480754.1">
    <property type="nucleotide sequence ID" value="NZ_CP060697.1"/>
</dbReference>